<protein>
    <recommendedName>
        <fullName evidence="3">Mobile element protein</fullName>
    </recommendedName>
</protein>
<dbReference type="AlphaFoldDB" id="A0A291B9X9"/>
<sequence length="48" mass="5491">MDRAKNYLKKPLRLRDHNAQIGETYAIAIIKALNKLTELVILKTKAIV</sequence>
<evidence type="ECO:0000313" key="1">
    <source>
        <dbReference type="EMBL" id="ATF09795.1"/>
    </source>
</evidence>
<keyword evidence="2" id="KW-1185">Reference proteome</keyword>
<dbReference type="EMBL" id="CP020660">
    <property type="protein sequence ID" value="ATF09795.1"/>
    <property type="molecule type" value="Genomic_DNA"/>
</dbReference>
<reference evidence="2" key="1">
    <citation type="submission" date="2017-04" db="EMBL/GenBank/DDBJ databases">
        <title>Genome evolution of the luminous symbionts of deep sea anglerfish.</title>
        <authorList>
            <person name="Hendry T.A."/>
        </authorList>
    </citation>
    <scope>NUCLEOTIDE SEQUENCE [LARGE SCALE GENOMIC DNA]</scope>
</reference>
<gene>
    <name evidence="1" type="ORF">BTN50_1313</name>
</gene>
<name>A0A291B9X9_9GAMM</name>
<organism evidence="1 2">
    <name type="scientific">Candidatus Enterovibrio altilux</name>
    <dbReference type="NCBI Taxonomy" id="1927128"/>
    <lineage>
        <taxon>Bacteria</taxon>
        <taxon>Pseudomonadati</taxon>
        <taxon>Pseudomonadota</taxon>
        <taxon>Gammaproteobacteria</taxon>
        <taxon>Vibrionales</taxon>
        <taxon>Vibrionaceae</taxon>
        <taxon>Enterovibrio</taxon>
    </lineage>
</organism>
<evidence type="ECO:0000313" key="2">
    <source>
        <dbReference type="Proteomes" id="UP000218160"/>
    </source>
</evidence>
<proteinExistence type="predicted"/>
<evidence type="ECO:0008006" key="3">
    <source>
        <dbReference type="Google" id="ProtNLM"/>
    </source>
</evidence>
<accession>A0A291B9X9</accession>
<dbReference type="KEGG" id="elux:BTN50_1313"/>
<dbReference type="Proteomes" id="UP000218160">
    <property type="component" value="Chromosome 1"/>
</dbReference>